<evidence type="ECO:0000256" key="1">
    <source>
        <dbReference type="SAM" id="Coils"/>
    </source>
</evidence>
<gene>
    <name evidence="3" type="ORF">E3N88_23223</name>
</gene>
<name>A0A5N6NCQ3_9ASTR</name>
<feature type="region of interest" description="Disordered" evidence="2">
    <location>
        <begin position="1"/>
        <end position="29"/>
    </location>
</feature>
<evidence type="ECO:0000256" key="2">
    <source>
        <dbReference type="SAM" id="MobiDB-lite"/>
    </source>
</evidence>
<evidence type="ECO:0000313" key="3">
    <source>
        <dbReference type="EMBL" id="KAD4585622.1"/>
    </source>
</evidence>
<comment type="caution">
    <text evidence="3">The sequence shown here is derived from an EMBL/GenBank/DDBJ whole genome shotgun (WGS) entry which is preliminary data.</text>
</comment>
<dbReference type="EMBL" id="SZYD01000012">
    <property type="protein sequence ID" value="KAD4585622.1"/>
    <property type="molecule type" value="Genomic_DNA"/>
</dbReference>
<organism evidence="3 4">
    <name type="scientific">Mikania micrantha</name>
    <name type="common">bitter vine</name>
    <dbReference type="NCBI Taxonomy" id="192012"/>
    <lineage>
        <taxon>Eukaryota</taxon>
        <taxon>Viridiplantae</taxon>
        <taxon>Streptophyta</taxon>
        <taxon>Embryophyta</taxon>
        <taxon>Tracheophyta</taxon>
        <taxon>Spermatophyta</taxon>
        <taxon>Magnoliopsida</taxon>
        <taxon>eudicotyledons</taxon>
        <taxon>Gunneridae</taxon>
        <taxon>Pentapetalae</taxon>
        <taxon>asterids</taxon>
        <taxon>campanulids</taxon>
        <taxon>Asterales</taxon>
        <taxon>Asteraceae</taxon>
        <taxon>Asteroideae</taxon>
        <taxon>Heliantheae alliance</taxon>
        <taxon>Eupatorieae</taxon>
        <taxon>Mikania</taxon>
    </lineage>
</organism>
<accession>A0A5N6NCQ3</accession>
<feature type="coiled-coil region" evidence="1">
    <location>
        <begin position="46"/>
        <end position="94"/>
    </location>
</feature>
<dbReference type="AlphaFoldDB" id="A0A5N6NCQ3"/>
<reference evidence="3 4" key="1">
    <citation type="submission" date="2019-05" db="EMBL/GenBank/DDBJ databases">
        <title>Mikania micrantha, genome provides insights into the molecular mechanism of rapid growth.</title>
        <authorList>
            <person name="Liu B."/>
        </authorList>
    </citation>
    <scope>NUCLEOTIDE SEQUENCE [LARGE SCALE GENOMIC DNA]</scope>
    <source>
        <strain evidence="3">NLD-2019</strain>
        <tissue evidence="3">Leaf</tissue>
    </source>
</reference>
<protein>
    <submittedName>
        <fullName evidence="3">Uncharacterized protein</fullName>
    </submittedName>
</protein>
<sequence>MSHVAPKSRAMTTRSSKTSKKRKRIDTVDLEEQSDLSVPDLLKKVSAKYASEKEQFDKQVEDLEDQKKIFIAKGRHYEEELAKVKKQMKEMEASHKLQFKEHLEGAKKSTAIAVLRDKIQLVNQAKTEDCFIDVLMSHTCFVKMFVLIP</sequence>
<dbReference type="Proteomes" id="UP000326396">
    <property type="component" value="Linkage Group LG2"/>
</dbReference>
<evidence type="ECO:0000313" key="4">
    <source>
        <dbReference type="Proteomes" id="UP000326396"/>
    </source>
</evidence>
<keyword evidence="1" id="KW-0175">Coiled coil</keyword>
<proteinExistence type="predicted"/>
<keyword evidence="4" id="KW-1185">Reference proteome</keyword>